<evidence type="ECO:0000256" key="7">
    <source>
        <dbReference type="ARBA" id="ARBA00022989"/>
    </source>
</evidence>
<evidence type="ECO:0000256" key="4">
    <source>
        <dbReference type="ARBA" id="ARBA00022475"/>
    </source>
</evidence>
<dbReference type="Gene3D" id="1.10.150.510">
    <property type="entry name" value="Receptor activity modifying family"/>
    <property type="match status" value="1"/>
</dbReference>
<feature type="transmembrane region" description="Helical" evidence="11">
    <location>
        <begin position="5"/>
        <end position="21"/>
    </location>
</feature>
<dbReference type="InParanoid" id="A0A667Z6N4"/>
<keyword evidence="7 11" id="KW-1133">Transmembrane helix</keyword>
<evidence type="ECO:0000256" key="1">
    <source>
        <dbReference type="ARBA" id="ARBA00004251"/>
    </source>
</evidence>
<dbReference type="GO" id="GO:0007186">
    <property type="term" value="P:G protein-coupled receptor signaling pathway"/>
    <property type="evidence" value="ECO:0007669"/>
    <property type="project" value="TreeGrafter"/>
</dbReference>
<keyword evidence="6" id="KW-0732">Signal</keyword>
<evidence type="ECO:0000256" key="2">
    <source>
        <dbReference type="ARBA" id="ARBA00007087"/>
    </source>
</evidence>
<evidence type="ECO:0000256" key="3">
    <source>
        <dbReference type="ARBA" id="ARBA00022448"/>
    </source>
</evidence>
<dbReference type="GeneTree" id="ENSGT00710000108330"/>
<dbReference type="GO" id="GO:0043235">
    <property type="term" value="C:receptor complex"/>
    <property type="evidence" value="ECO:0007669"/>
    <property type="project" value="TreeGrafter"/>
</dbReference>
<dbReference type="Pfam" id="PF04901">
    <property type="entry name" value="RAMP"/>
    <property type="match status" value="1"/>
</dbReference>
<accession>A0A667Z6N4</accession>
<evidence type="ECO:0000256" key="9">
    <source>
        <dbReference type="ARBA" id="ARBA00023157"/>
    </source>
</evidence>
<feature type="transmembrane region" description="Helical" evidence="11">
    <location>
        <begin position="76"/>
        <end position="95"/>
    </location>
</feature>
<name>A0A667Z6N4_9TELE</name>
<dbReference type="InterPro" id="IPR006985">
    <property type="entry name" value="RAMP"/>
</dbReference>
<evidence type="ECO:0000256" key="6">
    <source>
        <dbReference type="ARBA" id="ARBA00022729"/>
    </source>
</evidence>
<keyword evidence="8 11" id="KW-0472">Membrane</keyword>
<organism evidence="12 13">
    <name type="scientific">Myripristis murdjan</name>
    <name type="common">pinecone soldierfish</name>
    <dbReference type="NCBI Taxonomy" id="586833"/>
    <lineage>
        <taxon>Eukaryota</taxon>
        <taxon>Metazoa</taxon>
        <taxon>Chordata</taxon>
        <taxon>Craniata</taxon>
        <taxon>Vertebrata</taxon>
        <taxon>Euteleostomi</taxon>
        <taxon>Actinopterygii</taxon>
        <taxon>Neopterygii</taxon>
        <taxon>Teleostei</taxon>
        <taxon>Neoteleostei</taxon>
        <taxon>Acanthomorphata</taxon>
        <taxon>Holocentriformes</taxon>
        <taxon>Holocentridae</taxon>
        <taxon>Myripristis</taxon>
    </lineage>
</organism>
<dbReference type="PANTHER" id="PTHR14076:SF7">
    <property type="entry name" value="RECEPTOR ACTIVITY-MODIFYING PROTEIN 1-LIKE"/>
    <property type="match status" value="1"/>
</dbReference>
<sequence length="110" mass="12624">MNYSVLLDIWPLFLVLCFALFPPRVYNVLKYCVDHWAILTSCKGWEFLVDKFFLDVHQMYFSLCNSRIQDPPLTTLIMLIVPGIIATLLVPALCAHLTTQDTERLGTLGF</sequence>
<dbReference type="GO" id="GO:0005886">
    <property type="term" value="C:plasma membrane"/>
    <property type="evidence" value="ECO:0007669"/>
    <property type="project" value="UniProtKB-SubCell"/>
</dbReference>
<keyword evidence="5 11" id="KW-0812">Transmembrane</keyword>
<keyword evidence="4" id="KW-1003">Cell membrane</keyword>
<dbReference type="InterPro" id="IPR038126">
    <property type="entry name" value="RAMP_sf"/>
</dbReference>
<keyword evidence="3" id="KW-0813">Transport</keyword>
<dbReference type="AlphaFoldDB" id="A0A667Z6N4"/>
<dbReference type="Ensembl" id="ENSMMDT00005029500.1">
    <property type="protein sequence ID" value="ENSMMDP00005028816.1"/>
    <property type="gene ID" value="ENSMMDG00005013730.1"/>
</dbReference>
<evidence type="ECO:0000256" key="10">
    <source>
        <dbReference type="ARBA" id="ARBA00023170"/>
    </source>
</evidence>
<dbReference type="GO" id="GO:0015026">
    <property type="term" value="F:coreceptor activity"/>
    <property type="evidence" value="ECO:0007669"/>
    <property type="project" value="InterPro"/>
</dbReference>
<protein>
    <submittedName>
        <fullName evidence="12">Uncharacterized protein</fullName>
    </submittedName>
</protein>
<evidence type="ECO:0000256" key="5">
    <source>
        <dbReference type="ARBA" id="ARBA00022692"/>
    </source>
</evidence>
<dbReference type="GO" id="GO:0032870">
    <property type="term" value="P:cellular response to hormone stimulus"/>
    <property type="evidence" value="ECO:0007669"/>
    <property type="project" value="TreeGrafter"/>
</dbReference>
<dbReference type="GO" id="GO:0009986">
    <property type="term" value="C:cell surface"/>
    <property type="evidence" value="ECO:0007669"/>
    <property type="project" value="TreeGrafter"/>
</dbReference>
<evidence type="ECO:0000256" key="8">
    <source>
        <dbReference type="ARBA" id="ARBA00023136"/>
    </source>
</evidence>
<keyword evidence="10" id="KW-0675">Receptor</keyword>
<reference evidence="12" key="1">
    <citation type="submission" date="2019-06" db="EMBL/GenBank/DDBJ databases">
        <authorList>
            <consortium name="Wellcome Sanger Institute Data Sharing"/>
        </authorList>
    </citation>
    <scope>NUCLEOTIDE SEQUENCE [LARGE SCALE GENOMIC DNA]</scope>
</reference>
<keyword evidence="13" id="KW-1185">Reference proteome</keyword>
<dbReference type="Proteomes" id="UP000472263">
    <property type="component" value="Chromosome 21"/>
</dbReference>
<dbReference type="GO" id="GO:0031623">
    <property type="term" value="P:receptor internalization"/>
    <property type="evidence" value="ECO:0007669"/>
    <property type="project" value="TreeGrafter"/>
</dbReference>
<evidence type="ECO:0000313" key="12">
    <source>
        <dbReference type="Ensembl" id="ENSMMDP00005028816.1"/>
    </source>
</evidence>
<keyword evidence="9" id="KW-1015">Disulfide bond</keyword>
<reference evidence="12" key="3">
    <citation type="submission" date="2025-09" db="UniProtKB">
        <authorList>
            <consortium name="Ensembl"/>
        </authorList>
    </citation>
    <scope>IDENTIFICATION</scope>
</reference>
<dbReference type="GO" id="GO:0006886">
    <property type="term" value="P:intracellular protein transport"/>
    <property type="evidence" value="ECO:0007669"/>
    <property type="project" value="InterPro"/>
</dbReference>
<evidence type="ECO:0000313" key="13">
    <source>
        <dbReference type="Proteomes" id="UP000472263"/>
    </source>
</evidence>
<comment type="similarity">
    <text evidence="2">Belongs to the RAMP family.</text>
</comment>
<dbReference type="GO" id="GO:0006816">
    <property type="term" value="P:calcium ion transport"/>
    <property type="evidence" value="ECO:0007669"/>
    <property type="project" value="TreeGrafter"/>
</dbReference>
<evidence type="ECO:0000256" key="11">
    <source>
        <dbReference type="SAM" id="Phobius"/>
    </source>
</evidence>
<comment type="subcellular location">
    <subcellularLocation>
        <location evidence="1">Cell membrane</location>
        <topology evidence="1">Single-pass type I membrane protein</topology>
    </subcellularLocation>
</comment>
<dbReference type="PANTHER" id="PTHR14076">
    <property type="entry name" value="RECEPTOR ACTIVITY MODIFYING PROTEIN RAMP"/>
    <property type="match status" value="1"/>
</dbReference>
<dbReference type="GO" id="GO:0072659">
    <property type="term" value="P:protein localization to plasma membrane"/>
    <property type="evidence" value="ECO:0007669"/>
    <property type="project" value="TreeGrafter"/>
</dbReference>
<reference evidence="12" key="2">
    <citation type="submission" date="2025-08" db="UniProtKB">
        <authorList>
            <consortium name="Ensembl"/>
        </authorList>
    </citation>
    <scope>IDENTIFICATION</scope>
</reference>
<proteinExistence type="inferred from homology"/>
<dbReference type="GO" id="GO:0008277">
    <property type="term" value="P:regulation of G protein-coupled receptor signaling pathway"/>
    <property type="evidence" value="ECO:0007669"/>
    <property type="project" value="InterPro"/>
</dbReference>